<dbReference type="InterPro" id="IPR036365">
    <property type="entry name" value="PGBD-like_sf"/>
</dbReference>
<evidence type="ECO:0000313" key="4">
    <source>
        <dbReference type="Proteomes" id="UP000215441"/>
    </source>
</evidence>
<protein>
    <submittedName>
        <fullName evidence="3">Peptidoglycan-binding protein</fullName>
    </submittedName>
</protein>
<proteinExistence type="predicted"/>
<reference evidence="3 4" key="1">
    <citation type="submission" date="2017-07" db="EMBL/GenBank/DDBJ databases">
        <title>Acidovorax KNDSW TSA 6 genome sequence and assembly.</title>
        <authorList>
            <person name="Mayilraj S."/>
        </authorList>
    </citation>
    <scope>NUCLEOTIDE SEQUENCE [LARGE SCALE GENOMIC DNA]</scope>
    <source>
        <strain evidence="3 4">KNDSW-TSA6</strain>
    </source>
</reference>
<dbReference type="Gene3D" id="1.10.101.10">
    <property type="entry name" value="PGBD-like superfamily/PGBD"/>
    <property type="match status" value="1"/>
</dbReference>
<keyword evidence="4" id="KW-1185">Reference proteome</keyword>
<name>A0A235EGP7_9BURK</name>
<evidence type="ECO:0000259" key="2">
    <source>
        <dbReference type="Pfam" id="PF01471"/>
    </source>
</evidence>
<dbReference type="Pfam" id="PF01471">
    <property type="entry name" value="PG_binding_1"/>
    <property type="match status" value="1"/>
</dbReference>
<dbReference type="AlphaFoldDB" id="A0A235EGP7"/>
<comment type="caution">
    <text evidence="3">The sequence shown here is derived from an EMBL/GenBank/DDBJ whole genome shotgun (WGS) entry which is preliminary data.</text>
</comment>
<evidence type="ECO:0000256" key="1">
    <source>
        <dbReference type="SAM" id="MobiDB-lite"/>
    </source>
</evidence>
<dbReference type="GO" id="GO:0030288">
    <property type="term" value="C:outer membrane-bounded periplasmic space"/>
    <property type="evidence" value="ECO:0007669"/>
    <property type="project" value="InterPro"/>
</dbReference>
<dbReference type="SUPFAM" id="SSF47090">
    <property type="entry name" value="PGBD-like"/>
    <property type="match status" value="1"/>
</dbReference>
<dbReference type="RefSeq" id="WP_094291686.1">
    <property type="nucleotide sequence ID" value="NZ_NOIG01000013.1"/>
</dbReference>
<dbReference type="OrthoDB" id="6658595at2"/>
<feature type="domain" description="Peptidoglycan binding-like" evidence="2">
    <location>
        <begin position="323"/>
        <end position="373"/>
    </location>
</feature>
<accession>A0A235EGP7</accession>
<organism evidence="3 4">
    <name type="scientific">Acidovorax kalamii</name>
    <dbReference type="NCBI Taxonomy" id="2004485"/>
    <lineage>
        <taxon>Bacteria</taxon>
        <taxon>Pseudomonadati</taxon>
        <taxon>Pseudomonadota</taxon>
        <taxon>Betaproteobacteria</taxon>
        <taxon>Burkholderiales</taxon>
        <taxon>Comamonadaceae</taxon>
        <taxon>Acidovorax</taxon>
    </lineage>
</organism>
<dbReference type="Pfam" id="PF03783">
    <property type="entry name" value="CsgG"/>
    <property type="match status" value="1"/>
</dbReference>
<dbReference type="EMBL" id="NOIG01000013">
    <property type="protein sequence ID" value="OYD48201.1"/>
    <property type="molecule type" value="Genomic_DNA"/>
</dbReference>
<dbReference type="InterPro" id="IPR036366">
    <property type="entry name" value="PGBDSf"/>
</dbReference>
<dbReference type="InterPro" id="IPR005534">
    <property type="entry name" value="Curli_assmbl/transp-comp_CsgG"/>
</dbReference>
<sequence length="378" mass="38008">MTSFLACGTPSAPPHVHAHAPARLPRLSALAIALTAAVLLSGCETTNMRMGSGDAKTVATGSAAGAATDAASSELERCESSLGTVSLIENQQAGWYTILRDQYRLPPTANLLRLLVQQSNCFVVVERGAAGMNAMTRERALMQSGEMRQGSNFGQGQMVASDYGLSPEIIFQNHNAGGASASLGGLVGGRAGGLLAAIGGSLNTKEASTLLTLIDNRSGVQVAASEGSAAKTDFGAMGQLLGGSGGARLGGYSNTAEGKVIAAAFMDAFNQMVRSLRNYKAQTVRGQGLGGGGRLGVDGAAPPSQTSAPRAAAGGAAGAPGLALKDAQARLNELGYNAGVPDGAMGGKTTAALRAFQKDRGIAQSGRLDAATAGELSK</sequence>
<dbReference type="Proteomes" id="UP000215441">
    <property type="component" value="Unassembled WGS sequence"/>
</dbReference>
<evidence type="ECO:0000313" key="3">
    <source>
        <dbReference type="EMBL" id="OYD48201.1"/>
    </source>
</evidence>
<gene>
    <name evidence="3" type="ORF">CBY09_21960</name>
</gene>
<feature type="region of interest" description="Disordered" evidence="1">
    <location>
        <begin position="294"/>
        <end position="317"/>
    </location>
</feature>
<feature type="compositionally biased region" description="Low complexity" evidence="1">
    <location>
        <begin position="308"/>
        <end position="317"/>
    </location>
</feature>
<dbReference type="InterPro" id="IPR002477">
    <property type="entry name" value="Peptidoglycan-bd-like"/>
</dbReference>